<keyword evidence="1 3" id="KW-0489">Methyltransferase</keyword>
<name>A0ABS6B246_9NOCA</name>
<dbReference type="Pfam" id="PF04072">
    <property type="entry name" value="LCM"/>
    <property type="match status" value="1"/>
</dbReference>
<protein>
    <submittedName>
        <fullName evidence="3">Class I SAM-dependent methyltransferase</fullName>
        <ecNumber evidence="3">2.1.1.-</ecNumber>
    </submittedName>
</protein>
<evidence type="ECO:0000313" key="4">
    <source>
        <dbReference type="Proteomes" id="UP000733379"/>
    </source>
</evidence>
<dbReference type="InterPro" id="IPR007213">
    <property type="entry name" value="Ppm1/Ppm2/Tcmp"/>
</dbReference>
<sequence>MTTQHTRLTLNQLEETLLITLWAKALDSKLPVPMLGDTRSAEIADQIDYDFSKLKIKDSLTYETALRSKMLDDAVRSFTAAHPNAVVLDLGCGLDPRMIRCQPSAGIDWYDVDFPEVVDLRPQFLPEPSHLIGANITDTDWLADIPHDRPAMIVAEGLIPFLPGDSFQLVTHTLTTHFTTGEIALNGYTRFAAWAMKYHPTIKALGIKAAAGFDDPRIPETWSTGLTLVDEDFLTRAPEIADWPQPLRALTRAMAHSTALSRQGARILRYQF</sequence>
<dbReference type="PIRSF" id="PIRSF028177">
    <property type="entry name" value="Polyketide_synth_Omtfrase_TcmP"/>
    <property type="match status" value="1"/>
</dbReference>
<dbReference type="Proteomes" id="UP000733379">
    <property type="component" value="Unassembled WGS sequence"/>
</dbReference>
<dbReference type="GO" id="GO:0008168">
    <property type="term" value="F:methyltransferase activity"/>
    <property type="evidence" value="ECO:0007669"/>
    <property type="project" value="UniProtKB-KW"/>
</dbReference>
<dbReference type="SUPFAM" id="SSF53335">
    <property type="entry name" value="S-adenosyl-L-methionine-dependent methyltransferases"/>
    <property type="match status" value="1"/>
</dbReference>
<dbReference type="EMBL" id="JAHKNI010000007">
    <property type="protein sequence ID" value="MBU3064208.1"/>
    <property type="molecule type" value="Genomic_DNA"/>
</dbReference>
<dbReference type="InterPro" id="IPR016874">
    <property type="entry name" value="TcmP-like"/>
</dbReference>
<gene>
    <name evidence="3" type="ORF">KO481_22070</name>
</gene>
<dbReference type="PANTHER" id="PTHR43619:SF2">
    <property type="entry name" value="S-ADENOSYL-L-METHIONINE-DEPENDENT METHYLTRANSFERASES SUPERFAMILY PROTEIN"/>
    <property type="match status" value="1"/>
</dbReference>
<evidence type="ECO:0000313" key="3">
    <source>
        <dbReference type="EMBL" id="MBU3064208.1"/>
    </source>
</evidence>
<comment type="caution">
    <text evidence="3">The sequence shown here is derived from an EMBL/GenBank/DDBJ whole genome shotgun (WGS) entry which is preliminary data.</text>
</comment>
<accession>A0ABS6B246</accession>
<dbReference type="Gene3D" id="3.40.50.150">
    <property type="entry name" value="Vaccinia Virus protein VP39"/>
    <property type="match status" value="1"/>
</dbReference>
<dbReference type="InterPro" id="IPR029063">
    <property type="entry name" value="SAM-dependent_MTases_sf"/>
</dbReference>
<keyword evidence="4" id="KW-1185">Reference proteome</keyword>
<proteinExistence type="predicted"/>
<organism evidence="3 4">
    <name type="scientific">Nocardia albiluteola</name>
    <dbReference type="NCBI Taxonomy" id="2842303"/>
    <lineage>
        <taxon>Bacteria</taxon>
        <taxon>Bacillati</taxon>
        <taxon>Actinomycetota</taxon>
        <taxon>Actinomycetes</taxon>
        <taxon>Mycobacteriales</taxon>
        <taxon>Nocardiaceae</taxon>
        <taxon>Nocardia</taxon>
    </lineage>
</organism>
<evidence type="ECO:0000256" key="2">
    <source>
        <dbReference type="ARBA" id="ARBA00022679"/>
    </source>
</evidence>
<evidence type="ECO:0000256" key="1">
    <source>
        <dbReference type="ARBA" id="ARBA00022603"/>
    </source>
</evidence>
<dbReference type="RefSeq" id="WP_215919267.1">
    <property type="nucleotide sequence ID" value="NZ_JAHKNI010000007.1"/>
</dbReference>
<dbReference type="GO" id="GO:0032259">
    <property type="term" value="P:methylation"/>
    <property type="evidence" value="ECO:0007669"/>
    <property type="project" value="UniProtKB-KW"/>
</dbReference>
<reference evidence="3 4" key="1">
    <citation type="submission" date="2021-06" db="EMBL/GenBank/DDBJ databases">
        <title>Actinomycetes sequencing.</title>
        <authorList>
            <person name="Shan Q."/>
        </authorList>
    </citation>
    <scope>NUCLEOTIDE SEQUENCE [LARGE SCALE GENOMIC DNA]</scope>
    <source>
        <strain evidence="3 4">NEAU-G5</strain>
    </source>
</reference>
<dbReference type="PANTHER" id="PTHR43619">
    <property type="entry name" value="S-ADENOSYL-L-METHIONINE-DEPENDENT METHYLTRANSFERASE YKTD-RELATED"/>
    <property type="match status" value="1"/>
</dbReference>
<keyword evidence="2 3" id="KW-0808">Transferase</keyword>
<dbReference type="EC" id="2.1.1.-" evidence="3"/>